<feature type="transmembrane region" description="Helical" evidence="12">
    <location>
        <begin position="908"/>
        <end position="928"/>
    </location>
</feature>
<feature type="transmembrane region" description="Helical" evidence="12">
    <location>
        <begin position="958"/>
        <end position="977"/>
    </location>
</feature>
<dbReference type="InterPro" id="IPR017871">
    <property type="entry name" value="ABC_transporter-like_CS"/>
</dbReference>
<dbReference type="InterPro" id="IPR026082">
    <property type="entry name" value="ABCA"/>
</dbReference>
<evidence type="ECO:0000256" key="12">
    <source>
        <dbReference type="SAM" id="Phobius"/>
    </source>
</evidence>
<feature type="transmembrane region" description="Helical" evidence="12">
    <location>
        <begin position="728"/>
        <end position="748"/>
    </location>
</feature>
<proteinExistence type="predicted"/>
<dbReference type="OrthoDB" id="6512918at2759"/>
<evidence type="ECO:0000256" key="7">
    <source>
        <dbReference type="ARBA" id="ARBA00022989"/>
    </source>
</evidence>
<evidence type="ECO:0000313" key="16">
    <source>
        <dbReference type="Proteomes" id="UP000014760"/>
    </source>
</evidence>
<dbReference type="HOGENOM" id="CLU_000604_19_1_1"/>
<dbReference type="GO" id="GO:0140359">
    <property type="term" value="F:ABC-type transporter activity"/>
    <property type="evidence" value="ECO:0007669"/>
    <property type="project" value="InterPro"/>
</dbReference>
<evidence type="ECO:0000313" key="15">
    <source>
        <dbReference type="EnsemblMetazoa" id="CapteP163224"/>
    </source>
</evidence>
<feature type="transmembrane region" description="Helical" evidence="12">
    <location>
        <begin position="984"/>
        <end position="1007"/>
    </location>
</feature>
<evidence type="ECO:0000256" key="1">
    <source>
        <dbReference type="ARBA" id="ARBA00004127"/>
    </source>
</evidence>
<feature type="domain" description="ABC transporter" evidence="13">
    <location>
        <begin position="1177"/>
        <end position="1407"/>
    </location>
</feature>
<dbReference type="Proteomes" id="UP000014760">
    <property type="component" value="Unassembled WGS sequence"/>
</dbReference>
<dbReference type="GO" id="GO:0005319">
    <property type="term" value="F:lipid transporter activity"/>
    <property type="evidence" value="ECO:0007669"/>
    <property type="project" value="TreeGrafter"/>
</dbReference>
<dbReference type="PANTHER" id="PTHR19229">
    <property type="entry name" value="ATP-BINDING CASSETTE TRANSPORTER SUBFAMILY A ABCA"/>
    <property type="match status" value="1"/>
</dbReference>
<evidence type="ECO:0000256" key="10">
    <source>
        <dbReference type="ARBA" id="ARBA00023180"/>
    </source>
</evidence>
<dbReference type="InterPro" id="IPR003593">
    <property type="entry name" value="AAA+_ATPase"/>
</dbReference>
<dbReference type="SMART" id="SM00382">
    <property type="entry name" value="AAA"/>
    <property type="match status" value="2"/>
</dbReference>
<evidence type="ECO:0000259" key="13">
    <source>
        <dbReference type="PROSITE" id="PS50893"/>
    </source>
</evidence>
<dbReference type="EMBL" id="KB291945">
    <property type="protein sequence ID" value="ELU18415.1"/>
    <property type="molecule type" value="Genomic_DNA"/>
</dbReference>
<dbReference type="OMA" id="WKNWIVL"/>
<evidence type="ECO:0000256" key="2">
    <source>
        <dbReference type="ARBA" id="ARBA00022448"/>
    </source>
</evidence>
<dbReference type="FunCoup" id="R7VM88">
    <property type="interactions" value="332"/>
</dbReference>
<keyword evidence="9 12" id="KW-0472">Membrane</keyword>
<dbReference type="SUPFAM" id="SSF52540">
    <property type="entry name" value="P-loop containing nucleoside triphosphate hydrolases"/>
    <property type="match status" value="2"/>
</dbReference>
<keyword evidence="10" id="KW-0325">Glycoprotein</keyword>
<evidence type="ECO:0000256" key="8">
    <source>
        <dbReference type="ARBA" id="ARBA00023055"/>
    </source>
</evidence>
<keyword evidence="7 12" id="KW-1133">Transmembrane helix</keyword>
<dbReference type="PROSITE" id="PS50893">
    <property type="entry name" value="ABC_TRANSPORTER_2"/>
    <property type="match status" value="2"/>
</dbReference>
<dbReference type="GO" id="GO:0016020">
    <property type="term" value="C:membrane"/>
    <property type="evidence" value="ECO:0007669"/>
    <property type="project" value="InterPro"/>
</dbReference>
<feature type="transmembrane region" description="Helical" evidence="12">
    <location>
        <begin position="1110"/>
        <end position="1131"/>
    </location>
</feature>
<dbReference type="Pfam" id="PF12698">
    <property type="entry name" value="ABC2_membrane_3"/>
    <property type="match status" value="2"/>
</dbReference>
<dbReference type="FunFam" id="3.40.50.300:FF:000465">
    <property type="entry name" value="ATP-binding cassette, sub-family A (ABC1), member 3"/>
    <property type="match status" value="1"/>
</dbReference>
<dbReference type="EnsemblMetazoa" id="CapteT163224">
    <property type="protein sequence ID" value="CapteP163224"/>
    <property type="gene ID" value="CapteG163224"/>
</dbReference>
<evidence type="ECO:0000256" key="9">
    <source>
        <dbReference type="ARBA" id="ARBA00023136"/>
    </source>
</evidence>
<dbReference type="STRING" id="283909.R7VM88"/>
<dbReference type="CDD" id="cd03263">
    <property type="entry name" value="ABC_subfamily_A"/>
    <property type="match status" value="2"/>
</dbReference>
<keyword evidence="8" id="KW-0445">Lipid transport</keyword>
<keyword evidence="3 12" id="KW-0812">Transmembrane</keyword>
<dbReference type="InterPro" id="IPR013525">
    <property type="entry name" value="ABC2_TM"/>
</dbReference>
<feature type="transmembrane region" description="Helical" evidence="12">
    <location>
        <begin position="113"/>
        <end position="137"/>
    </location>
</feature>
<dbReference type="InterPro" id="IPR027417">
    <property type="entry name" value="P-loop_NTPase"/>
</dbReference>
<dbReference type="Pfam" id="PF23321">
    <property type="entry name" value="R1_ABCA1"/>
    <property type="match status" value="1"/>
</dbReference>
<gene>
    <name evidence="14" type="ORF">CAPTEDRAFT_163224</name>
</gene>
<evidence type="ECO:0000256" key="5">
    <source>
        <dbReference type="ARBA" id="ARBA00022741"/>
    </source>
</evidence>
<keyword evidence="5" id="KW-0547">Nucleotide-binding</keyword>
<organism evidence="14">
    <name type="scientific">Capitella teleta</name>
    <name type="common">Polychaete worm</name>
    <dbReference type="NCBI Taxonomy" id="283909"/>
    <lineage>
        <taxon>Eukaryota</taxon>
        <taxon>Metazoa</taxon>
        <taxon>Spiralia</taxon>
        <taxon>Lophotrochozoa</taxon>
        <taxon>Annelida</taxon>
        <taxon>Polychaeta</taxon>
        <taxon>Sedentaria</taxon>
        <taxon>Scolecida</taxon>
        <taxon>Capitellidae</taxon>
        <taxon>Capitella</taxon>
    </lineage>
</organism>
<keyword evidence="16" id="KW-1185">Reference proteome</keyword>
<dbReference type="Gene3D" id="3.40.50.300">
    <property type="entry name" value="P-loop containing nucleotide triphosphate hydrolases"/>
    <property type="match status" value="2"/>
</dbReference>
<feature type="transmembrane region" description="Helical" evidence="12">
    <location>
        <begin position="69"/>
        <end position="93"/>
    </location>
</feature>
<sequence length="1533" mass="170712">MFPVLQQIGPREQDSMFGGEPGYMREGFLTLQHHIDIALMRLLNVSAAEQLVNTQLQRHPYPPYLDDNFVLVIQQQLPTILLLSFVFTALQIVKEIVHEKERKLKESMKMMGLSGWLHWTAWFIKYLTMLGISVALITALLCTSQGGLRVVGYTDALVVFIFLLSYAVASIAFCFMVSVFFKKANTAAAAGGVLFFVSFVPYSFLQLRYANLTWATKIGSSLISNVAMAMGCQVIGMFEGTGAGVQWSSFNQPATVDDTFTLLHVVIMLLLDAALYLVVVWYVEAVYPGEFGLPQPWYFPVTRQYWFGSLPKDEASIDDDEDSEDCPLILSSAASSASSEFFEADPQGLRSGIKIEKLRKEFGSGPKMKVAVEGMNLKMYEGQITALLGHNGAGKTTTISMLTGFIPPSSGNAVVNGFSIRSDIEQVRESLGLCPQHDVLFDMLTVEEHLVFFAKLKGFPSHLIKGEVDEMLTAINMQPKRHALSKTLSGGMKRKLSMAIALVGGSKVVILDEPTSGMDPNARRQAWDILQKQRADRTIVLTTHFMDEADVLGDRIAIMAEGSVHCCGTPLFLKNKYGAGYHLVFVKMPDCEVDDVTQHLKMFVPDAELESNMSAELSYILPHESKDRFEELFNSLDQNLEQLHIAGYGASVTTMEEVFLKVGEEVDNTLREKLQQKSSYEGLRDVNADSSGNSVILEDERNTGTSLYLQQFYGMFMKRLLHTWRNRLVTLSQFLVPFVLLIICLIVVRTMPQVEDSPALTLNLARYQNNTVPYANDPSNLSEHLADAYGAQYRGSADTHTEYLNALDPNISLSDYLISRGIESISQYNLQYMIAADFYGNESSHATAYFNDQSFHSPAISLNALNNAFLRYFTGRNVSISTVNHPLPRTITEQVTDQLTQGVEGFSIAFNILFGMGFLASSFVIFLVKERANRAKHCQFVSGVRVVTFWASTFCWDFINFLFPCVLLLLVFLAFNIKAFMGKGIILLFVMYAWSILPCMYLLSFLFTVPSSGVVWLTMLNQITGVATILATAILRIPQLGTESLSEALEWVFITVMPNYCLGQGLADFYNNHQNIEICDNDLNTCSTICLFYNHNYFGWAPSGIGRMLVFLYLQGIVFWALILIIDSSILQSIFYKLRHQPLTHETEGQTVSEDSDVAAEHQRIMESPPSTMNDSLILKELTKDYGSLRAVDGITLGVKPGECFGLLGINGAGKTSTFKMLTGDESVTGGNAWLDGFDIKRNIRMVQQRLGYCPQYDALIDQMTGTETLTMYARLRGIKESAISSVVTDLINSLLLHDHAEKLVQEYSGGNKRKLSTAVALIGGPPIVFLDEPSSGMDPVVRRLLWDALCRVRASGKTLVLTSHSMEECEALCTRIAIMVNGQFKCLGSPQHLKNKFGEGFTLIVKVGIHADTGSLNLDPVKRYIESRFPGSILKDVHQGIIHYHITNQDVKLANLFGAIEKVKEEFHVEDYSISQTTLEQVFINFARAQIPPQKEKRGCMARCCCAACLCCCCKPQVVDEDVVDDFSPLSV</sequence>
<dbReference type="InterPro" id="IPR056264">
    <property type="entry name" value="R2_ABCA1-4-like"/>
</dbReference>
<keyword evidence="2" id="KW-0813">Transport</keyword>
<reference evidence="15" key="3">
    <citation type="submission" date="2015-06" db="UniProtKB">
        <authorList>
            <consortium name="EnsemblMetazoa"/>
        </authorList>
    </citation>
    <scope>IDENTIFICATION</scope>
</reference>
<reference evidence="14 16" key="2">
    <citation type="journal article" date="2013" name="Nature">
        <title>Insights into bilaterian evolution from three spiralian genomes.</title>
        <authorList>
            <person name="Simakov O."/>
            <person name="Marletaz F."/>
            <person name="Cho S.J."/>
            <person name="Edsinger-Gonzales E."/>
            <person name="Havlak P."/>
            <person name="Hellsten U."/>
            <person name="Kuo D.H."/>
            <person name="Larsson T."/>
            <person name="Lv J."/>
            <person name="Arendt D."/>
            <person name="Savage R."/>
            <person name="Osoegawa K."/>
            <person name="de Jong P."/>
            <person name="Grimwood J."/>
            <person name="Chapman J.A."/>
            <person name="Shapiro H."/>
            <person name="Aerts A."/>
            <person name="Otillar R.P."/>
            <person name="Terry A.Y."/>
            <person name="Boore J.L."/>
            <person name="Grigoriev I.V."/>
            <person name="Lindberg D.R."/>
            <person name="Seaver E.C."/>
            <person name="Weisblat D.A."/>
            <person name="Putnam N.H."/>
            <person name="Rokhsar D.S."/>
        </authorList>
    </citation>
    <scope>NUCLEOTIDE SEQUENCE</scope>
    <source>
        <strain evidence="14 16">I ESC-2004</strain>
    </source>
</reference>
<accession>R7VM88</accession>
<dbReference type="EMBL" id="AMQN01003817">
    <property type="status" value="NOT_ANNOTATED_CDS"/>
    <property type="molecule type" value="Genomic_DNA"/>
</dbReference>
<feature type="transmembrane region" description="Helical" evidence="12">
    <location>
        <begin position="157"/>
        <end position="180"/>
    </location>
</feature>
<dbReference type="PROSITE" id="PS00211">
    <property type="entry name" value="ABC_TRANSPORTER_1"/>
    <property type="match status" value="1"/>
</dbReference>
<dbReference type="FunFam" id="3.40.50.300:FF:000327">
    <property type="entry name" value="ATP-binding cassette sub-family A member 3"/>
    <property type="match status" value="1"/>
</dbReference>
<dbReference type="InterPro" id="IPR003439">
    <property type="entry name" value="ABC_transporter-like_ATP-bd"/>
</dbReference>
<dbReference type="Pfam" id="PF00005">
    <property type="entry name" value="ABC_tran"/>
    <property type="match status" value="2"/>
</dbReference>
<keyword evidence="6" id="KW-0067">ATP-binding</keyword>
<name>R7VM88_CAPTE</name>
<evidence type="ECO:0000256" key="4">
    <source>
        <dbReference type="ARBA" id="ARBA00022737"/>
    </source>
</evidence>
<feature type="transmembrane region" description="Helical" evidence="12">
    <location>
        <begin position="262"/>
        <end position="283"/>
    </location>
</feature>
<dbReference type="PANTHER" id="PTHR19229:SF98">
    <property type="entry name" value="PHOSPHOLIPID-TRANSPORTING ATPASE ABCA3"/>
    <property type="match status" value="1"/>
</dbReference>
<keyword evidence="4" id="KW-0677">Repeat</keyword>
<protein>
    <recommendedName>
        <fullName evidence="13">ABC transporter domain-containing protein</fullName>
    </recommendedName>
</protein>
<evidence type="ECO:0000256" key="3">
    <source>
        <dbReference type="ARBA" id="ARBA00022692"/>
    </source>
</evidence>
<dbReference type="GO" id="GO:0016887">
    <property type="term" value="F:ATP hydrolysis activity"/>
    <property type="evidence" value="ECO:0007669"/>
    <property type="project" value="InterPro"/>
</dbReference>
<feature type="domain" description="ABC transporter" evidence="13">
    <location>
        <begin position="353"/>
        <end position="586"/>
    </location>
</feature>
<dbReference type="GO" id="GO:0005737">
    <property type="term" value="C:cytoplasm"/>
    <property type="evidence" value="ECO:0007669"/>
    <property type="project" value="UniProtKB-ARBA"/>
</dbReference>
<feature type="transmembrane region" description="Helical" evidence="12">
    <location>
        <begin position="1013"/>
        <end position="1035"/>
    </location>
</feature>
<evidence type="ECO:0000313" key="14">
    <source>
        <dbReference type="EMBL" id="ELU18415.1"/>
    </source>
</evidence>
<feature type="transmembrane region" description="Helical" evidence="12">
    <location>
        <begin position="187"/>
        <end position="205"/>
    </location>
</feature>
<dbReference type="GO" id="GO:0012505">
    <property type="term" value="C:endomembrane system"/>
    <property type="evidence" value="ECO:0007669"/>
    <property type="project" value="UniProtKB-SubCell"/>
</dbReference>
<reference evidence="16" key="1">
    <citation type="submission" date="2012-12" db="EMBL/GenBank/DDBJ databases">
        <authorList>
            <person name="Hellsten U."/>
            <person name="Grimwood J."/>
            <person name="Chapman J.A."/>
            <person name="Shapiro H."/>
            <person name="Aerts A."/>
            <person name="Otillar R.P."/>
            <person name="Terry A.Y."/>
            <person name="Boore J.L."/>
            <person name="Simakov O."/>
            <person name="Marletaz F."/>
            <person name="Cho S.-J."/>
            <person name="Edsinger-Gonzales E."/>
            <person name="Havlak P."/>
            <person name="Kuo D.-H."/>
            <person name="Larsson T."/>
            <person name="Lv J."/>
            <person name="Arendt D."/>
            <person name="Savage R."/>
            <person name="Osoegawa K."/>
            <person name="de Jong P."/>
            <person name="Lindberg D.R."/>
            <person name="Seaver E.C."/>
            <person name="Weisblat D.A."/>
            <person name="Putnam N.H."/>
            <person name="Grigoriev I.V."/>
            <person name="Rokhsar D.S."/>
        </authorList>
    </citation>
    <scope>NUCLEOTIDE SEQUENCE</scope>
    <source>
        <strain evidence="16">I ESC-2004</strain>
    </source>
</reference>
<evidence type="ECO:0000256" key="11">
    <source>
        <dbReference type="ARBA" id="ARBA00050894"/>
    </source>
</evidence>
<comment type="catalytic activity">
    <reaction evidence="11">
        <text>cholesterol(in) + ATP + H2O = cholesterol(out) + ADP + phosphate + H(+)</text>
        <dbReference type="Rhea" id="RHEA:39051"/>
        <dbReference type="ChEBI" id="CHEBI:15377"/>
        <dbReference type="ChEBI" id="CHEBI:15378"/>
        <dbReference type="ChEBI" id="CHEBI:16113"/>
        <dbReference type="ChEBI" id="CHEBI:30616"/>
        <dbReference type="ChEBI" id="CHEBI:43474"/>
        <dbReference type="ChEBI" id="CHEBI:456216"/>
    </reaction>
    <physiologicalReaction direction="left-to-right" evidence="11">
        <dbReference type="Rhea" id="RHEA:39052"/>
    </physiologicalReaction>
</comment>
<evidence type="ECO:0000256" key="6">
    <source>
        <dbReference type="ARBA" id="ARBA00022840"/>
    </source>
</evidence>
<comment type="subcellular location">
    <subcellularLocation>
        <location evidence="1">Endomembrane system</location>
        <topology evidence="1">Multi-pass membrane protein</topology>
    </subcellularLocation>
</comment>
<dbReference type="GO" id="GO:0005524">
    <property type="term" value="F:ATP binding"/>
    <property type="evidence" value="ECO:0007669"/>
    <property type="project" value="UniProtKB-KW"/>
</dbReference>